<reference evidence="1" key="1">
    <citation type="submission" date="2020-09" db="EMBL/GenBank/DDBJ databases">
        <title>Genome-Enabled Discovery of Anthraquinone Biosynthesis in Senna tora.</title>
        <authorList>
            <person name="Kang S.-H."/>
            <person name="Pandey R.P."/>
            <person name="Lee C.-M."/>
            <person name="Sim J.-S."/>
            <person name="Jeong J.-T."/>
            <person name="Choi B.-S."/>
            <person name="Jung M."/>
            <person name="Ginzburg D."/>
            <person name="Zhao K."/>
            <person name="Won S.Y."/>
            <person name="Oh T.-J."/>
            <person name="Yu Y."/>
            <person name="Kim N.-H."/>
            <person name="Lee O.R."/>
            <person name="Lee T.-H."/>
            <person name="Bashyal P."/>
            <person name="Kim T.-S."/>
            <person name="Lee W.-H."/>
            <person name="Kawkins C."/>
            <person name="Kim C.-K."/>
            <person name="Kim J.S."/>
            <person name="Ahn B.O."/>
            <person name="Rhee S.Y."/>
            <person name="Sohng J.K."/>
        </authorList>
    </citation>
    <scope>NUCLEOTIDE SEQUENCE</scope>
    <source>
        <tissue evidence="1">Leaf</tissue>
    </source>
</reference>
<name>A0A834TKI5_9FABA</name>
<proteinExistence type="predicted"/>
<organism evidence="1 2">
    <name type="scientific">Senna tora</name>
    <dbReference type="NCBI Taxonomy" id="362788"/>
    <lineage>
        <taxon>Eukaryota</taxon>
        <taxon>Viridiplantae</taxon>
        <taxon>Streptophyta</taxon>
        <taxon>Embryophyta</taxon>
        <taxon>Tracheophyta</taxon>
        <taxon>Spermatophyta</taxon>
        <taxon>Magnoliopsida</taxon>
        <taxon>eudicotyledons</taxon>
        <taxon>Gunneridae</taxon>
        <taxon>Pentapetalae</taxon>
        <taxon>rosids</taxon>
        <taxon>fabids</taxon>
        <taxon>Fabales</taxon>
        <taxon>Fabaceae</taxon>
        <taxon>Caesalpinioideae</taxon>
        <taxon>Cassia clade</taxon>
        <taxon>Senna</taxon>
    </lineage>
</organism>
<dbReference type="EMBL" id="JAAIUW010000007">
    <property type="protein sequence ID" value="KAF7823470.1"/>
    <property type="molecule type" value="Genomic_DNA"/>
</dbReference>
<protein>
    <submittedName>
        <fullName evidence="1">Uncharacterized protein</fullName>
    </submittedName>
</protein>
<dbReference type="Proteomes" id="UP000634136">
    <property type="component" value="Unassembled WGS sequence"/>
</dbReference>
<sequence>MAPKYRKRFHDAVSRLAQFTAFRNKC</sequence>
<comment type="caution">
    <text evidence="1">The sequence shown here is derived from an EMBL/GenBank/DDBJ whole genome shotgun (WGS) entry which is preliminary data.</text>
</comment>
<accession>A0A834TKI5</accession>
<keyword evidence="2" id="KW-1185">Reference proteome</keyword>
<dbReference type="AlphaFoldDB" id="A0A834TKI5"/>
<evidence type="ECO:0000313" key="1">
    <source>
        <dbReference type="EMBL" id="KAF7823470.1"/>
    </source>
</evidence>
<evidence type="ECO:0000313" key="2">
    <source>
        <dbReference type="Proteomes" id="UP000634136"/>
    </source>
</evidence>
<gene>
    <name evidence="1" type="ORF">G2W53_021614</name>
</gene>